<evidence type="ECO:0000313" key="2">
    <source>
        <dbReference type="EMBL" id="CUO40042.1"/>
    </source>
</evidence>
<name>A0A174EPK0_9BACE</name>
<dbReference type="InterPro" id="IPR032299">
    <property type="entry name" value="DUF4843"/>
</dbReference>
<dbReference type="AlphaFoldDB" id="A0A174EPK0"/>
<evidence type="ECO:0000256" key="1">
    <source>
        <dbReference type="SAM" id="SignalP"/>
    </source>
</evidence>
<sequence length="229" mass="26050">MKQYILLSLFALLFFSCAEDKIEAYSGKQYLYFSELMEAEENKEAVEVSFNNYPLDDELSVELSLGLVGDPFAVPTPYKVSVVADKTTALAENYELPANPMFKPNVAEDVFLLKLIKTQHLKEDVTLMLKIEPNEYIAGSVKQYETIKIVFNAVESKPLWWNKTVERNYLGTYSLEKYKALVQYGGEEAADFGNLNTAQKRLCALRLKQAIVDYDLREKDGKPMTVPVN</sequence>
<organism evidence="2 3">
    <name type="scientific">Bacteroides finegoldii</name>
    <dbReference type="NCBI Taxonomy" id="338188"/>
    <lineage>
        <taxon>Bacteria</taxon>
        <taxon>Pseudomonadati</taxon>
        <taxon>Bacteroidota</taxon>
        <taxon>Bacteroidia</taxon>
        <taxon>Bacteroidales</taxon>
        <taxon>Bacteroidaceae</taxon>
        <taxon>Bacteroides</taxon>
    </lineage>
</organism>
<protein>
    <recommendedName>
        <fullName evidence="4">DUF4843 domain-containing protein</fullName>
    </recommendedName>
</protein>
<feature type="signal peptide" evidence="1">
    <location>
        <begin position="1"/>
        <end position="18"/>
    </location>
</feature>
<evidence type="ECO:0008006" key="4">
    <source>
        <dbReference type="Google" id="ProtNLM"/>
    </source>
</evidence>
<dbReference type="Pfam" id="PF16132">
    <property type="entry name" value="DUF4843"/>
    <property type="match status" value="1"/>
</dbReference>
<accession>A0A174EPK0</accession>
<keyword evidence="1" id="KW-0732">Signal</keyword>
<feature type="chain" id="PRO_5008020937" description="DUF4843 domain-containing protein" evidence="1">
    <location>
        <begin position="19"/>
        <end position="229"/>
    </location>
</feature>
<proteinExistence type="predicted"/>
<dbReference type="EMBL" id="CYZH01000009">
    <property type="protein sequence ID" value="CUO40042.1"/>
    <property type="molecule type" value="Genomic_DNA"/>
</dbReference>
<dbReference type="RefSeq" id="WP_070099507.1">
    <property type="nucleotide sequence ID" value="NZ_CABIXA010000009.1"/>
</dbReference>
<dbReference type="STRING" id="338188.ERS852397_01938"/>
<evidence type="ECO:0000313" key="3">
    <source>
        <dbReference type="Proteomes" id="UP000095517"/>
    </source>
</evidence>
<gene>
    <name evidence="2" type="ORF">ERS852397_01938</name>
</gene>
<dbReference type="Proteomes" id="UP000095517">
    <property type="component" value="Unassembled WGS sequence"/>
</dbReference>
<dbReference type="PROSITE" id="PS51257">
    <property type="entry name" value="PROKAR_LIPOPROTEIN"/>
    <property type="match status" value="1"/>
</dbReference>
<reference evidence="2 3" key="1">
    <citation type="submission" date="2015-09" db="EMBL/GenBank/DDBJ databases">
        <authorList>
            <consortium name="Pathogen Informatics"/>
        </authorList>
    </citation>
    <scope>NUCLEOTIDE SEQUENCE [LARGE SCALE GENOMIC DNA]</scope>
    <source>
        <strain evidence="2 3">2789STDY5608840</strain>
    </source>
</reference>